<dbReference type="AlphaFoldDB" id="A0A417YRX3"/>
<evidence type="ECO:0000313" key="1">
    <source>
        <dbReference type="EMBL" id="RHW38048.1"/>
    </source>
</evidence>
<sequence>MQDRNPEEKSMYFVDIKTGEITMEPTPEHTFTVIANEDEIQDLRDLFEQNYDADKRGYLRAHVPWQEYHTFSANENADYDTSIELIYAMLYKLGDGEARKHIKNMGILKEQNYDNENFK</sequence>
<protein>
    <submittedName>
        <fullName evidence="1">Hydrolase</fullName>
    </submittedName>
</protein>
<reference evidence="1 2" key="1">
    <citation type="journal article" date="2017" name="Int. J. Syst. Evol. Microbiol.">
        <title>Bacillus notoginsengisoli sp. nov., a novel bacterium isolated from the rhizosphere of Panax notoginseng.</title>
        <authorList>
            <person name="Zhang M.Y."/>
            <person name="Cheng J."/>
            <person name="Cai Y."/>
            <person name="Zhang T.Y."/>
            <person name="Wu Y.Y."/>
            <person name="Manikprabhu D."/>
            <person name="Li W.J."/>
            <person name="Zhang Y.X."/>
        </authorList>
    </citation>
    <scope>NUCLEOTIDE SEQUENCE [LARGE SCALE GENOMIC DNA]</scope>
    <source>
        <strain evidence="1 2">JCM 30743</strain>
    </source>
</reference>
<comment type="caution">
    <text evidence="1">The sequence shown here is derived from an EMBL/GenBank/DDBJ whole genome shotgun (WGS) entry which is preliminary data.</text>
</comment>
<name>A0A417YRX3_9BACI</name>
<evidence type="ECO:0000313" key="2">
    <source>
        <dbReference type="Proteomes" id="UP000284416"/>
    </source>
</evidence>
<dbReference type="Proteomes" id="UP000284416">
    <property type="component" value="Unassembled WGS sequence"/>
</dbReference>
<proteinExistence type="predicted"/>
<dbReference type="EMBL" id="QWEG01000009">
    <property type="protein sequence ID" value="RHW38048.1"/>
    <property type="molecule type" value="Genomic_DNA"/>
</dbReference>
<dbReference type="RefSeq" id="WP_118921724.1">
    <property type="nucleotide sequence ID" value="NZ_QWEG01000009.1"/>
</dbReference>
<gene>
    <name evidence="1" type="ORF">D1B31_14810</name>
</gene>
<keyword evidence="2" id="KW-1185">Reference proteome</keyword>
<dbReference type="GO" id="GO:0016787">
    <property type="term" value="F:hydrolase activity"/>
    <property type="evidence" value="ECO:0007669"/>
    <property type="project" value="UniProtKB-KW"/>
</dbReference>
<dbReference type="OrthoDB" id="2706506at2"/>
<accession>A0A417YRX3</accession>
<organism evidence="1 2">
    <name type="scientific">Neobacillus notoginsengisoli</name>
    <dbReference type="NCBI Taxonomy" id="1578198"/>
    <lineage>
        <taxon>Bacteria</taxon>
        <taxon>Bacillati</taxon>
        <taxon>Bacillota</taxon>
        <taxon>Bacilli</taxon>
        <taxon>Bacillales</taxon>
        <taxon>Bacillaceae</taxon>
        <taxon>Neobacillus</taxon>
    </lineage>
</organism>
<keyword evidence="1" id="KW-0378">Hydrolase</keyword>